<dbReference type="InterPro" id="IPR022357">
    <property type="entry name" value="MIP_CS"/>
</dbReference>
<dbReference type="GO" id="GO:0005886">
    <property type="term" value="C:plasma membrane"/>
    <property type="evidence" value="ECO:0007669"/>
    <property type="project" value="UniProtKB-SubCell"/>
</dbReference>
<evidence type="ECO:0000256" key="1">
    <source>
        <dbReference type="ARBA" id="ARBA00004651"/>
    </source>
</evidence>
<sequence length="231" mass="24576">MANFSFGFDERDYKTLLQQLFAEFIGTFLYLSIALLAGTFDTSLVTVALANGLLVASVVQIIGSISGGHINPAVTLGVLVYGDIKPVKAVLYIVVQILGAILGSAVAYALTESEFRGNLGAIVPGVVRVDQAFGLEVLMTLVLVAVVISVNRKNRRSGSSALTVGLSITACQCSAMFYTGSLSPVRSLGPAVLMNIWTHHWVYWVGPMLGGVLAGVTCRYLFKINVQNDEA</sequence>
<dbReference type="AlphaFoldDB" id="A0AAV1J188"/>
<evidence type="ECO:0008006" key="12">
    <source>
        <dbReference type="Google" id="ProtNLM"/>
    </source>
</evidence>
<proteinExistence type="inferred from homology"/>
<feature type="transmembrane region" description="Helical" evidence="9">
    <location>
        <begin position="201"/>
        <end position="222"/>
    </location>
</feature>
<dbReference type="PRINTS" id="PR00783">
    <property type="entry name" value="MINTRINSICP"/>
</dbReference>
<dbReference type="SUPFAM" id="SSF81338">
    <property type="entry name" value="Aquaporin-like"/>
    <property type="match status" value="1"/>
</dbReference>
<gene>
    <name evidence="10" type="ORF">LNINA_LOCUS3096</name>
</gene>
<comment type="caution">
    <text evidence="10">The sequence shown here is derived from an EMBL/GenBank/DDBJ whole genome shotgun (WGS) entry which is preliminary data.</text>
</comment>
<evidence type="ECO:0000256" key="3">
    <source>
        <dbReference type="ARBA" id="ARBA00022448"/>
    </source>
</evidence>
<dbReference type="GO" id="GO:0015267">
    <property type="term" value="F:channel activity"/>
    <property type="evidence" value="ECO:0007669"/>
    <property type="project" value="InterPro"/>
</dbReference>
<keyword evidence="11" id="KW-1185">Reference proteome</keyword>
<comment type="similarity">
    <text evidence="2 8">Belongs to the MIP/aquaporin (TC 1.A.8) family.</text>
</comment>
<dbReference type="Gene3D" id="1.20.1080.10">
    <property type="entry name" value="Glycerol uptake facilitator protein"/>
    <property type="match status" value="1"/>
</dbReference>
<evidence type="ECO:0000256" key="7">
    <source>
        <dbReference type="ARBA" id="ARBA00023136"/>
    </source>
</evidence>
<name>A0AAV1J188_9NEOP</name>
<dbReference type="PANTHER" id="PTHR19139:SF199">
    <property type="entry name" value="MIP17260P"/>
    <property type="match status" value="1"/>
</dbReference>
<evidence type="ECO:0000256" key="8">
    <source>
        <dbReference type="RuleBase" id="RU000477"/>
    </source>
</evidence>
<evidence type="ECO:0000313" key="10">
    <source>
        <dbReference type="EMBL" id="CAK1543270.1"/>
    </source>
</evidence>
<feature type="transmembrane region" description="Helical" evidence="9">
    <location>
        <begin position="20"/>
        <end position="40"/>
    </location>
</feature>
<evidence type="ECO:0000256" key="6">
    <source>
        <dbReference type="ARBA" id="ARBA00022989"/>
    </source>
</evidence>
<comment type="subcellular location">
    <subcellularLocation>
        <location evidence="1">Cell membrane</location>
        <topology evidence="1">Multi-pass membrane protein</topology>
    </subcellularLocation>
</comment>
<feature type="transmembrane region" description="Helical" evidence="9">
    <location>
        <begin position="131"/>
        <end position="150"/>
    </location>
</feature>
<protein>
    <recommendedName>
        <fullName evidence="12">Aquaporin</fullName>
    </recommendedName>
</protein>
<feature type="transmembrane region" description="Helical" evidence="9">
    <location>
        <begin position="52"/>
        <end position="82"/>
    </location>
</feature>
<evidence type="ECO:0000256" key="4">
    <source>
        <dbReference type="ARBA" id="ARBA00022475"/>
    </source>
</evidence>
<dbReference type="PANTHER" id="PTHR19139">
    <property type="entry name" value="AQUAPORIN TRANSPORTER"/>
    <property type="match status" value="1"/>
</dbReference>
<evidence type="ECO:0000256" key="9">
    <source>
        <dbReference type="SAM" id="Phobius"/>
    </source>
</evidence>
<keyword evidence="3 8" id="KW-0813">Transport</keyword>
<organism evidence="10 11">
    <name type="scientific">Leptosia nina</name>
    <dbReference type="NCBI Taxonomy" id="320188"/>
    <lineage>
        <taxon>Eukaryota</taxon>
        <taxon>Metazoa</taxon>
        <taxon>Ecdysozoa</taxon>
        <taxon>Arthropoda</taxon>
        <taxon>Hexapoda</taxon>
        <taxon>Insecta</taxon>
        <taxon>Pterygota</taxon>
        <taxon>Neoptera</taxon>
        <taxon>Endopterygota</taxon>
        <taxon>Lepidoptera</taxon>
        <taxon>Glossata</taxon>
        <taxon>Ditrysia</taxon>
        <taxon>Papilionoidea</taxon>
        <taxon>Pieridae</taxon>
        <taxon>Pierinae</taxon>
        <taxon>Leptosia</taxon>
    </lineage>
</organism>
<evidence type="ECO:0000256" key="5">
    <source>
        <dbReference type="ARBA" id="ARBA00022692"/>
    </source>
</evidence>
<reference evidence="10 11" key="1">
    <citation type="submission" date="2023-11" db="EMBL/GenBank/DDBJ databases">
        <authorList>
            <person name="Okamura Y."/>
        </authorList>
    </citation>
    <scope>NUCLEOTIDE SEQUENCE [LARGE SCALE GENOMIC DNA]</scope>
</reference>
<keyword evidence="5 8" id="KW-0812">Transmembrane</keyword>
<feature type="transmembrane region" description="Helical" evidence="9">
    <location>
        <begin position="162"/>
        <end position="181"/>
    </location>
</feature>
<dbReference type="PROSITE" id="PS00221">
    <property type="entry name" value="MIP"/>
    <property type="match status" value="1"/>
</dbReference>
<keyword evidence="6 9" id="KW-1133">Transmembrane helix</keyword>
<dbReference type="EMBL" id="CAVLEF010000004">
    <property type="protein sequence ID" value="CAK1543270.1"/>
    <property type="molecule type" value="Genomic_DNA"/>
</dbReference>
<dbReference type="Pfam" id="PF00230">
    <property type="entry name" value="MIP"/>
    <property type="match status" value="1"/>
</dbReference>
<dbReference type="InterPro" id="IPR000425">
    <property type="entry name" value="MIP"/>
</dbReference>
<accession>A0AAV1J188</accession>
<keyword evidence="7 9" id="KW-0472">Membrane</keyword>
<dbReference type="InterPro" id="IPR023271">
    <property type="entry name" value="Aquaporin-like"/>
</dbReference>
<keyword evidence="4" id="KW-1003">Cell membrane</keyword>
<dbReference type="InterPro" id="IPR034294">
    <property type="entry name" value="Aquaporin_transptr"/>
</dbReference>
<evidence type="ECO:0000256" key="2">
    <source>
        <dbReference type="ARBA" id="ARBA00006175"/>
    </source>
</evidence>
<feature type="transmembrane region" description="Helical" evidence="9">
    <location>
        <begin position="89"/>
        <end position="111"/>
    </location>
</feature>
<dbReference type="Proteomes" id="UP001497472">
    <property type="component" value="Unassembled WGS sequence"/>
</dbReference>
<evidence type="ECO:0000313" key="11">
    <source>
        <dbReference type="Proteomes" id="UP001497472"/>
    </source>
</evidence>